<keyword evidence="1" id="KW-0812">Transmembrane</keyword>
<dbReference type="EMBL" id="JAVIZA010000001">
    <property type="protein sequence ID" value="MDR6167260.1"/>
    <property type="molecule type" value="Genomic_DNA"/>
</dbReference>
<dbReference type="Proteomes" id="UP001260188">
    <property type="component" value="Unassembled WGS sequence"/>
</dbReference>
<accession>A0ABU1I044</accession>
<evidence type="ECO:0000313" key="2">
    <source>
        <dbReference type="EMBL" id="MDR6167260.1"/>
    </source>
</evidence>
<gene>
    <name evidence="2" type="ORF">QE367_001464</name>
</gene>
<dbReference type="RefSeq" id="WP_309665739.1">
    <property type="nucleotide sequence ID" value="NZ_JAVIZA010000001.1"/>
</dbReference>
<feature type="transmembrane region" description="Helical" evidence="1">
    <location>
        <begin position="67"/>
        <end position="89"/>
    </location>
</feature>
<evidence type="ECO:0000313" key="3">
    <source>
        <dbReference type="Proteomes" id="UP001260188"/>
    </source>
</evidence>
<keyword evidence="1" id="KW-0472">Membrane</keyword>
<keyword evidence="1" id="KW-1133">Transmembrane helix</keyword>
<keyword evidence="3" id="KW-1185">Reference proteome</keyword>
<feature type="transmembrane region" description="Helical" evidence="1">
    <location>
        <begin position="138"/>
        <end position="156"/>
    </location>
</feature>
<name>A0ABU1I044_9MICO</name>
<sequence length="269" mass="29088">MSFLHTTARGWAEDHSLAADVRFAQLEAVAYQRHPEIFQHFGADGAAMAHRLHANAKRSPVRGVLDVVLWAVVIGAFFAPIAGLAVLMGDRFDFHRIEAQRAMPIAGAIFTVAAVAQAILLVIWLVRGARFWWPEFSIHLVAGTMAILALGTMPGIAELDDYIGWQQWRVPVLIALGVAGLAALVMLVRFRVREPDGDGEAVPETGLSVGGIRARIAALPGDERQAIVDDRNAALAVLHERGLIDAGTLERALGCEPGSLFLLDAERRA</sequence>
<comment type="caution">
    <text evidence="2">The sequence shown here is derived from an EMBL/GenBank/DDBJ whole genome shotgun (WGS) entry which is preliminary data.</text>
</comment>
<proteinExistence type="predicted"/>
<protein>
    <recommendedName>
        <fullName evidence="4">DUF5671 domain-containing protein</fullName>
    </recommendedName>
</protein>
<evidence type="ECO:0000256" key="1">
    <source>
        <dbReference type="SAM" id="Phobius"/>
    </source>
</evidence>
<feature type="transmembrane region" description="Helical" evidence="1">
    <location>
        <begin position="101"/>
        <end position="126"/>
    </location>
</feature>
<reference evidence="2 3" key="1">
    <citation type="submission" date="2023-08" db="EMBL/GenBank/DDBJ databases">
        <title>Functional and genomic diversity of the sorghum phyllosphere microbiome.</title>
        <authorList>
            <person name="Shade A."/>
        </authorList>
    </citation>
    <scope>NUCLEOTIDE SEQUENCE [LARGE SCALE GENOMIC DNA]</scope>
    <source>
        <strain evidence="2 3">SORGH_AS_0919</strain>
    </source>
</reference>
<feature type="transmembrane region" description="Helical" evidence="1">
    <location>
        <begin position="168"/>
        <end position="188"/>
    </location>
</feature>
<organism evidence="2 3">
    <name type="scientific">Microbacterium paludicola</name>
    <dbReference type="NCBI Taxonomy" id="300019"/>
    <lineage>
        <taxon>Bacteria</taxon>
        <taxon>Bacillati</taxon>
        <taxon>Actinomycetota</taxon>
        <taxon>Actinomycetes</taxon>
        <taxon>Micrococcales</taxon>
        <taxon>Microbacteriaceae</taxon>
        <taxon>Microbacterium</taxon>
    </lineage>
</organism>
<evidence type="ECO:0008006" key="4">
    <source>
        <dbReference type="Google" id="ProtNLM"/>
    </source>
</evidence>